<dbReference type="Proteomes" id="UP000316079">
    <property type="component" value="Unassembled WGS sequence"/>
</dbReference>
<sequence>MFWRGWHPMTPFGPGYSPPPLVPFPHAGPPMAPPGYMAHPSFIYPPPYYPSYFPNPLPPPIFFNPTQPPFAPLVTPASLMPHENLNLPPACMPKERPPVFVGHANLPVAIKTPLKRSSKKREGSRPSRTQRWLDNILDDIFESVDFSAADGEIVDRLHGYLHKFKGTSEISEILSEPDVPPPATNDIRKRKRSSDNTSAVLDVPPKRSRPGLF</sequence>
<comment type="caution">
    <text evidence="2">The sequence shown here is derived from an EMBL/GenBank/DDBJ whole genome shotgun (WGS) entry which is preliminary data.</text>
</comment>
<reference evidence="2 3" key="1">
    <citation type="journal article" date="2019" name="Sci. Data">
        <title>Hybrid genome assembly and annotation of Danionella translucida.</title>
        <authorList>
            <person name="Kadobianskyi M."/>
            <person name="Schulze L."/>
            <person name="Schuelke M."/>
            <person name="Judkewitz B."/>
        </authorList>
    </citation>
    <scope>NUCLEOTIDE SEQUENCE [LARGE SCALE GENOMIC DNA]</scope>
    <source>
        <strain evidence="2 3">Bolton</strain>
    </source>
</reference>
<dbReference type="AlphaFoldDB" id="A0A553NW99"/>
<dbReference type="EMBL" id="SRMA01026784">
    <property type="protein sequence ID" value="TRY69710.1"/>
    <property type="molecule type" value="Genomic_DNA"/>
</dbReference>
<evidence type="ECO:0000256" key="1">
    <source>
        <dbReference type="SAM" id="MobiDB-lite"/>
    </source>
</evidence>
<proteinExistence type="predicted"/>
<evidence type="ECO:0000313" key="3">
    <source>
        <dbReference type="Proteomes" id="UP000316079"/>
    </source>
</evidence>
<accession>A0A553NW99</accession>
<feature type="region of interest" description="Disordered" evidence="1">
    <location>
        <begin position="174"/>
        <end position="213"/>
    </location>
</feature>
<protein>
    <submittedName>
        <fullName evidence="2">Uncharacterized protein</fullName>
    </submittedName>
</protein>
<gene>
    <name evidence="2" type="ORF">DNTS_035397</name>
</gene>
<keyword evidence="3" id="KW-1185">Reference proteome</keyword>
<name>A0A553NW99_9TELE</name>
<dbReference type="PRINTS" id="PR01217">
    <property type="entry name" value="PRICHEXTENSN"/>
</dbReference>
<organism evidence="2 3">
    <name type="scientific">Danionella cerebrum</name>
    <dbReference type="NCBI Taxonomy" id="2873325"/>
    <lineage>
        <taxon>Eukaryota</taxon>
        <taxon>Metazoa</taxon>
        <taxon>Chordata</taxon>
        <taxon>Craniata</taxon>
        <taxon>Vertebrata</taxon>
        <taxon>Euteleostomi</taxon>
        <taxon>Actinopterygii</taxon>
        <taxon>Neopterygii</taxon>
        <taxon>Teleostei</taxon>
        <taxon>Ostariophysi</taxon>
        <taxon>Cypriniformes</taxon>
        <taxon>Danionidae</taxon>
        <taxon>Danioninae</taxon>
        <taxon>Danionella</taxon>
    </lineage>
</organism>
<evidence type="ECO:0000313" key="2">
    <source>
        <dbReference type="EMBL" id="TRY69710.1"/>
    </source>
</evidence>